<feature type="compositionally biased region" description="Polar residues" evidence="1">
    <location>
        <begin position="402"/>
        <end position="418"/>
    </location>
</feature>
<dbReference type="AlphaFoldDB" id="A0A2N9FZF8"/>
<name>A0A2N9FZF8_FAGSY</name>
<evidence type="ECO:0000313" key="2">
    <source>
        <dbReference type="EMBL" id="SPC92214.1"/>
    </source>
</evidence>
<gene>
    <name evidence="2" type="ORF">FSB_LOCUS20096</name>
</gene>
<sequence length="839" mass="91635">MASSSTAPVGPPPQPGSGEELEVPPSAPAASTEAMVDAPSRLLHPFQANLCRYATLLSFPARPRIYRKGLLFPLIDPWYTSSPSLSSSVRGLRFSPRGGLGLDGGDLQATPINFDFLCAASKDWSHWVDREILDPDFWDRLVDAGVHWSILISRSCNMFRDTESPSRRRLQQLLRKRASTRLKWLACAFFINYDEGCQSAVLPSSVLYWLCHMGMIHPGFTCASIFRKFYGPSPLIRDLKVDDFRSLSYLSTVSPGFLPVLSATGVYFIPYCPQRVQRQFGLDQGIPIGPQETGLASTLPSMGAYWQRFTQSMVDFVITGRSDKTPMSVHRKASVSNPYLTPPSQSAISYANNQKLGFAEWDASRGGWIAYTIHLPEGWRNSVNVVEDRLIMLSKRVPSAAKESTTALVQGSAKSATASLLRRKDKGRERRVNPLPSVPSAVEESTATPLEEPAESTESPPKKAKAWEEEQVHCLQLLLPPKKKKFTAPLFPLGASWVVQGARVVPKSVAGGTWVPVGSGGVMWTSDVADGWTYCCKSREERCFHRLLPWTRMKIWGKARQAALKLTRVVSAGSTADDDNMSEADDSSMEAAGFRMEEELAIVPHGGHDDDSFDVSMAHVMEGVSLFGVTPSLRAVPAGGFVIPASRLSSEDSPVVGGAVMPKETHAQDLVESGSVVDLGVDAAGHDAPIEDAGISVVDTLAGSDHLENIGLGYRLMKCLLPWTWVSSHEMFDSIDLGVDDAMHVSEEIDEVGITVAAFFREFDTRAPNPHPEQFFWSFNGPLVPFGDFWVPNDCSPYLSRLSAGHSDFTKGFKLSIGLGGPMMSLLGSVLAAMDESSP</sequence>
<reference evidence="2" key="1">
    <citation type="submission" date="2018-02" db="EMBL/GenBank/DDBJ databases">
        <authorList>
            <person name="Cohen D.B."/>
            <person name="Kent A.D."/>
        </authorList>
    </citation>
    <scope>NUCLEOTIDE SEQUENCE</scope>
</reference>
<feature type="region of interest" description="Disordered" evidence="1">
    <location>
        <begin position="1"/>
        <end position="32"/>
    </location>
</feature>
<dbReference type="EMBL" id="OIVN01001290">
    <property type="protein sequence ID" value="SPC92214.1"/>
    <property type="molecule type" value="Genomic_DNA"/>
</dbReference>
<feature type="region of interest" description="Disordered" evidence="1">
    <location>
        <begin position="402"/>
        <end position="465"/>
    </location>
</feature>
<evidence type="ECO:0008006" key="3">
    <source>
        <dbReference type="Google" id="ProtNLM"/>
    </source>
</evidence>
<accession>A0A2N9FZF8</accession>
<proteinExistence type="predicted"/>
<protein>
    <recommendedName>
        <fullName evidence="3">Aminotransferase-like plant mobile domain-containing protein</fullName>
    </recommendedName>
</protein>
<evidence type="ECO:0000256" key="1">
    <source>
        <dbReference type="SAM" id="MobiDB-lite"/>
    </source>
</evidence>
<organism evidence="2">
    <name type="scientific">Fagus sylvatica</name>
    <name type="common">Beechnut</name>
    <dbReference type="NCBI Taxonomy" id="28930"/>
    <lineage>
        <taxon>Eukaryota</taxon>
        <taxon>Viridiplantae</taxon>
        <taxon>Streptophyta</taxon>
        <taxon>Embryophyta</taxon>
        <taxon>Tracheophyta</taxon>
        <taxon>Spermatophyta</taxon>
        <taxon>Magnoliopsida</taxon>
        <taxon>eudicotyledons</taxon>
        <taxon>Gunneridae</taxon>
        <taxon>Pentapetalae</taxon>
        <taxon>rosids</taxon>
        <taxon>fabids</taxon>
        <taxon>Fagales</taxon>
        <taxon>Fagaceae</taxon>
        <taxon>Fagus</taxon>
    </lineage>
</organism>